<dbReference type="InterPro" id="IPR053251">
    <property type="entry name" value="N-glycanase"/>
</dbReference>
<feature type="region of interest" description="Disordered" evidence="1">
    <location>
        <begin position="48"/>
        <end position="75"/>
    </location>
</feature>
<dbReference type="Proteomes" id="UP000288216">
    <property type="component" value="Unassembled WGS sequence"/>
</dbReference>
<name>A0A401P5A9_SCYTO</name>
<evidence type="ECO:0000313" key="4">
    <source>
        <dbReference type="Proteomes" id="UP000288216"/>
    </source>
</evidence>
<protein>
    <submittedName>
        <fullName evidence="3">Uncharacterized protein</fullName>
    </submittedName>
</protein>
<keyword evidence="2" id="KW-0732">Signal</keyword>
<evidence type="ECO:0000256" key="2">
    <source>
        <dbReference type="SAM" id="SignalP"/>
    </source>
</evidence>
<dbReference type="STRING" id="75743.A0A401P5A9"/>
<dbReference type="OrthoDB" id="406745at2759"/>
<feature type="chain" id="PRO_5019373587" evidence="2">
    <location>
        <begin position="22"/>
        <end position="332"/>
    </location>
</feature>
<keyword evidence="4" id="KW-1185">Reference proteome</keyword>
<gene>
    <name evidence="3" type="ORF">scyTo_0013811</name>
</gene>
<comment type="caution">
    <text evidence="3">The sequence shown here is derived from an EMBL/GenBank/DDBJ whole genome shotgun (WGS) entry which is preliminary data.</text>
</comment>
<dbReference type="AlphaFoldDB" id="A0A401P5A9"/>
<accession>A0A401P5A9</accession>
<evidence type="ECO:0000313" key="3">
    <source>
        <dbReference type="EMBL" id="GCB68331.1"/>
    </source>
</evidence>
<dbReference type="EMBL" id="BFAA01007207">
    <property type="protein sequence ID" value="GCB68331.1"/>
    <property type="molecule type" value="Genomic_DNA"/>
</dbReference>
<dbReference type="PANTHER" id="PTHR39319">
    <property type="entry name" value="SI:DKEY-256H2.1"/>
    <property type="match status" value="1"/>
</dbReference>
<dbReference type="OMA" id="NDVEYAW"/>
<evidence type="ECO:0000256" key="1">
    <source>
        <dbReference type="SAM" id="MobiDB-lite"/>
    </source>
</evidence>
<organism evidence="3 4">
    <name type="scientific">Scyliorhinus torazame</name>
    <name type="common">Cloudy catshark</name>
    <name type="synonym">Catulus torazame</name>
    <dbReference type="NCBI Taxonomy" id="75743"/>
    <lineage>
        <taxon>Eukaryota</taxon>
        <taxon>Metazoa</taxon>
        <taxon>Chordata</taxon>
        <taxon>Craniata</taxon>
        <taxon>Vertebrata</taxon>
        <taxon>Chondrichthyes</taxon>
        <taxon>Elasmobranchii</taxon>
        <taxon>Galeomorphii</taxon>
        <taxon>Galeoidea</taxon>
        <taxon>Carcharhiniformes</taxon>
        <taxon>Scyliorhinidae</taxon>
        <taxon>Scyliorhinus</taxon>
    </lineage>
</organism>
<proteinExistence type="predicted"/>
<dbReference type="PANTHER" id="PTHR39319:SF1">
    <property type="entry name" value="SI:DKEY-256H2.1"/>
    <property type="match status" value="1"/>
</dbReference>
<sequence>MGRGLGAWSLLLLLGLPRSGAGDISTEKLWMVKERVVYGDDSGLPGPRASLEGGWGSGSGAAAPPAPPPASGLEPGMLAPAFTLDTLDGELRFPPAKEQRPRSFIFQAFTNKSGFLECLWSCQASLVALVNRLPQRSHVVFLSFDDSASTDVRWMKRQLVGVMEERLKNISMFKDLLSRLHFVPIPVYALGNWIPAIFYAWRCQDHNCGLAQVAFTSPELKLTVVAKRLDARYDWIMKIWRSAPYILRDGGDGCNISSRVKGAVAFISDEGNCSYFTKVINMATSQALGVLVYVRPGLPLQDMNCQGAECLTAINIPASIMHFQKDVIDALR</sequence>
<feature type="signal peptide" evidence="2">
    <location>
        <begin position="1"/>
        <end position="21"/>
    </location>
</feature>
<reference evidence="3 4" key="1">
    <citation type="journal article" date="2018" name="Nat. Ecol. Evol.">
        <title>Shark genomes provide insights into elasmobranch evolution and the origin of vertebrates.</title>
        <authorList>
            <person name="Hara Y"/>
            <person name="Yamaguchi K"/>
            <person name="Onimaru K"/>
            <person name="Kadota M"/>
            <person name="Koyanagi M"/>
            <person name="Keeley SD"/>
            <person name="Tatsumi K"/>
            <person name="Tanaka K"/>
            <person name="Motone F"/>
            <person name="Kageyama Y"/>
            <person name="Nozu R"/>
            <person name="Adachi N"/>
            <person name="Nishimura O"/>
            <person name="Nakagawa R"/>
            <person name="Tanegashima C"/>
            <person name="Kiyatake I"/>
            <person name="Matsumoto R"/>
            <person name="Murakumo K"/>
            <person name="Nishida K"/>
            <person name="Terakita A"/>
            <person name="Kuratani S"/>
            <person name="Sato K"/>
            <person name="Hyodo S Kuraku.S."/>
        </authorList>
    </citation>
    <scope>NUCLEOTIDE SEQUENCE [LARGE SCALE GENOMIC DNA]</scope>
</reference>